<evidence type="ECO:0000313" key="2">
    <source>
        <dbReference type="Proteomes" id="UP000107385"/>
    </source>
</evidence>
<dbReference type="Pfam" id="PF04943">
    <property type="entry name" value="Pox_F11"/>
    <property type="match status" value="1"/>
</dbReference>
<reference evidence="1 2" key="1">
    <citation type="submission" date="2014-09" db="EMBL/GenBank/DDBJ databases">
        <title>Parapoxvirus (PPV) of red deer reveals sub-clinical infection and confirms a unique species.</title>
        <authorList>
            <person name="Friederichs S."/>
            <person name="Stefan K."/>
            <person name="Helmut B."/>
            <person name="Heike L."/>
            <person name="Mathias B."/>
        </authorList>
    </citation>
    <scope>NUCLEOTIDE SEQUENCE [LARGE SCALE GENOMIC DNA]</scope>
    <source>
        <strain evidence="1">HL953</strain>
    </source>
</reference>
<name>A0A0A7M9T2_9POXV</name>
<dbReference type="GeneID" id="22647406"/>
<dbReference type="InterPro" id="IPR007027">
    <property type="entry name" value="Poxvirus_F11"/>
</dbReference>
<dbReference type="RefSeq" id="YP_009112747.1">
    <property type="nucleotide sequence ID" value="NC_025963.1"/>
</dbReference>
<evidence type="ECO:0000313" key="1">
    <source>
        <dbReference type="EMBL" id="AIZ77259.1"/>
    </source>
</evidence>
<dbReference type="OrthoDB" id="6934at10239"/>
<dbReference type="EMBL" id="KM502564">
    <property type="protein sequence ID" value="AIZ77259.1"/>
    <property type="molecule type" value="Genomic_DNA"/>
</dbReference>
<dbReference type="Proteomes" id="UP000107385">
    <property type="component" value="Segment"/>
</dbReference>
<evidence type="ECO:0008006" key="3">
    <source>
        <dbReference type="Google" id="ProtNLM"/>
    </source>
</evidence>
<keyword evidence="2" id="KW-1185">Reference proteome</keyword>
<accession>A0A0A7M9T2</accession>
<proteinExistence type="predicted"/>
<dbReference type="KEGG" id="vg:22647406"/>
<organism evidence="1 2">
    <name type="scientific">Parapoxvirus red deer/HL953</name>
    <dbReference type="NCBI Taxonomy" id="1579460"/>
    <lineage>
        <taxon>Viruses</taxon>
        <taxon>Varidnaviria</taxon>
        <taxon>Bamfordvirae</taxon>
        <taxon>Nucleocytoviricota</taxon>
        <taxon>Pokkesviricetes</taxon>
        <taxon>Chitovirales</taxon>
        <taxon>Poxviridae</taxon>
        <taxon>Chordopoxvirinae</taxon>
        <taxon>Parapoxvirus</taxon>
        <taxon>Parapoxvirus reddeerpox</taxon>
        <taxon>Red deerpox virus</taxon>
    </lineage>
</organism>
<sequence length="446" mass="48601">MASLAKLFNRLRRSRSCVPRVGGGCVPRRPSARSNDSDDVSDDDIPYGADDAIDAPQAAAARPMALTVPGNSCPVLVDSVFERHIPDMDALVTHVGGWTEIGLFESRFWRAPVRMCRSVFASFVYDCDGFFEVGECQAIKLQHGEWYIRHKVAPSVAAFVAVVCIRNEGMAALSVTNTMYLNTNIKEGDVVIFPAGRGVFMMPQLGGQVEYMLVNLKPTLELLDMGFQVFPPSVNQDAQILAANAADSRKRASAIITTLITKRVCLEECYQEICRMLIMISEFNTRYGEVGSRMIAESVSAIAQGMGSGDVSAAVTTLCRMGSRRRRPVSAALTRAHSLLNNGLQSLFSVFASNADGTPHPDSLMARMDSDLRGLYDKFSELWDQILENASDLDSTIPRGEAIERFIHLQVCNSEAGVRRNALVERLTLLAGAGYQLTGSGEGIGV</sequence>
<protein>
    <recommendedName>
        <fullName evidence="3">RhoA inhibitor</fullName>
    </recommendedName>
</protein>